<protein>
    <submittedName>
        <fullName evidence="2">Alpha/beta fold hydrolase</fullName>
    </submittedName>
</protein>
<dbReference type="InterPro" id="IPR046879">
    <property type="entry name" value="KANL3/Tex30_Abhydrolase"/>
</dbReference>
<evidence type="ECO:0000313" key="3">
    <source>
        <dbReference type="Proteomes" id="UP001212189"/>
    </source>
</evidence>
<proteinExistence type="predicted"/>
<dbReference type="RefSeq" id="WP_269819412.1">
    <property type="nucleotide sequence ID" value="NZ_CP114976.1"/>
</dbReference>
<dbReference type="AlphaFoldDB" id="A0AAE9VQG9"/>
<dbReference type="Gene3D" id="3.40.50.1820">
    <property type="entry name" value="alpha/beta hydrolase"/>
    <property type="match status" value="1"/>
</dbReference>
<organism evidence="2 3">
    <name type="scientific">Denitrificimonas caeni</name>
    <dbReference type="NCBI Taxonomy" id="521720"/>
    <lineage>
        <taxon>Bacteria</taxon>
        <taxon>Pseudomonadati</taxon>
        <taxon>Pseudomonadota</taxon>
        <taxon>Gammaproteobacteria</taxon>
        <taxon>Pseudomonadales</taxon>
        <taxon>Pseudomonadaceae</taxon>
        <taxon>Denitrificimonas</taxon>
    </lineage>
</organism>
<evidence type="ECO:0000259" key="1">
    <source>
        <dbReference type="Pfam" id="PF20408"/>
    </source>
</evidence>
<sequence>MTVLYSEAKGAFCTLIFAHGAGAPMDSPFMESMTALLLAQGISVVRFEFPYMAQRRLDGRRPPPNKMDVLQDSWRDLYREVFEQVAGPIVLAGKSMGGRVASMLADELQASALICFGYPFYPVSKLDQPRIEHLLSLRTPTLILQGERDALGSREVVQTYNLSSAIEIEWLAMADHDLKPLKRSGFTHEQYLQRAAIKVADFVRARVA</sequence>
<reference evidence="2 3" key="1">
    <citation type="submission" date="2022-12" db="EMBL/GenBank/DDBJ databases">
        <title>Coexistence and Characterization of a Novel Tigecycline Resistance gene tet(X) variant and blaNDM-1 in a Pseudomonas caeni Isolate of Chicken Origin.</title>
        <authorList>
            <person name="Lu X."/>
            <person name="Zhang L."/>
            <person name="Li R."/>
            <person name="Wang Z."/>
        </authorList>
    </citation>
    <scope>NUCLEOTIDE SEQUENCE [LARGE SCALE GENOMIC DNA]</scope>
    <source>
        <strain evidence="2 3">CE14</strain>
    </source>
</reference>
<keyword evidence="2" id="KW-0378">Hydrolase</keyword>
<dbReference type="InterPro" id="IPR029058">
    <property type="entry name" value="AB_hydrolase_fold"/>
</dbReference>
<dbReference type="PANTHER" id="PTHR13136">
    <property type="entry name" value="TESTIS DEVELOPMENT PROTEIN PRTD"/>
    <property type="match status" value="1"/>
</dbReference>
<dbReference type="InterPro" id="IPR026555">
    <property type="entry name" value="NSL3/Tex30"/>
</dbReference>
<keyword evidence="3" id="KW-1185">Reference proteome</keyword>
<accession>A0AAE9VQG9</accession>
<dbReference type="KEGG" id="dce:O6P33_06655"/>
<gene>
    <name evidence="2" type="ORF">O6P33_06655</name>
</gene>
<feature type="domain" description="KANL3/Tex30 alpha/beta hydrolase-like" evidence="1">
    <location>
        <begin position="14"/>
        <end position="203"/>
    </location>
</feature>
<dbReference type="GO" id="GO:0016787">
    <property type="term" value="F:hydrolase activity"/>
    <property type="evidence" value="ECO:0007669"/>
    <property type="project" value="UniProtKB-KW"/>
</dbReference>
<dbReference type="SUPFAM" id="SSF53474">
    <property type="entry name" value="alpha/beta-Hydrolases"/>
    <property type="match status" value="1"/>
</dbReference>
<dbReference type="EMBL" id="CP114976">
    <property type="protein sequence ID" value="WBE26490.1"/>
    <property type="molecule type" value="Genomic_DNA"/>
</dbReference>
<dbReference type="Pfam" id="PF20408">
    <property type="entry name" value="Abhydrolase_11"/>
    <property type="match status" value="1"/>
</dbReference>
<dbReference type="Proteomes" id="UP001212189">
    <property type="component" value="Chromosome"/>
</dbReference>
<dbReference type="PANTHER" id="PTHR13136:SF11">
    <property type="entry name" value="TESTIS-EXPRESSED PROTEIN 30"/>
    <property type="match status" value="1"/>
</dbReference>
<name>A0AAE9VQG9_9GAMM</name>
<evidence type="ECO:0000313" key="2">
    <source>
        <dbReference type="EMBL" id="WBE26490.1"/>
    </source>
</evidence>